<protein>
    <submittedName>
        <fullName evidence="4">Helix-turn-helix domain-containing protein</fullName>
    </submittedName>
</protein>
<feature type="transmembrane region" description="Helical" evidence="2">
    <location>
        <begin position="110"/>
        <end position="131"/>
    </location>
</feature>
<dbReference type="SUPFAM" id="SSF47413">
    <property type="entry name" value="lambda repressor-like DNA-binding domains"/>
    <property type="match status" value="1"/>
</dbReference>
<dbReference type="Pfam" id="PF13413">
    <property type="entry name" value="HTH_25"/>
    <property type="match status" value="1"/>
</dbReference>
<dbReference type="Gene3D" id="1.10.260.40">
    <property type="entry name" value="lambda repressor-like DNA-binding domains"/>
    <property type="match status" value="1"/>
</dbReference>
<dbReference type="PANTHER" id="PTHR34475">
    <property type="match status" value="1"/>
</dbReference>
<gene>
    <name evidence="4" type="ORF">D3A95_11210</name>
</gene>
<sequence>MPHLSDQQAEKLAEIGAFLRDKRLELGLSLEELAAKTLVRQSILAAIENASLEELPEPVYTQGFIRRFADALGLDGKSIAANFPTVVEPAEHPDKPSVSRGGMGWQLRPIHLYLMYFALVAAAVAALAYLFRPQPQSITDLTPTPTPTASPSPTPTPTVAATPTPSPTIPETVEVKLSLSDAAWLEVEADGRVVYAGILESGTERSWQAKERLIVRTGNAGAVKVSVNNGPSQPMGQPGEVTEKEFLASQATSETTTTSTVPERTVSN</sequence>
<evidence type="ECO:0000256" key="1">
    <source>
        <dbReference type="SAM" id="MobiDB-lite"/>
    </source>
</evidence>
<reference evidence="5" key="1">
    <citation type="submission" date="2018-09" db="EMBL/GenBank/DDBJ databases">
        <title>Complete genome sequence of thermophilic cyanobacteria strain Thermosynechococcus elongatus PKUAC-SCTE542.</title>
        <authorList>
            <person name="Liang Y."/>
            <person name="Tang J."/>
            <person name="Daroch M."/>
        </authorList>
    </citation>
    <scope>NUCLEOTIDE SEQUENCE [LARGE SCALE GENOMIC DNA]</scope>
    <source>
        <strain evidence="5">E542</strain>
    </source>
</reference>
<dbReference type="InterPro" id="IPR025194">
    <property type="entry name" value="RodZ-like_C"/>
</dbReference>
<dbReference type="KEGG" id="tsq:D3A95_11210"/>
<keyword evidence="2" id="KW-0472">Membrane</keyword>
<dbReference type="Pfam" id="PF13464">
    <property type="entry name" value="RodZ_C"/>
    <property type="match status" value="1"/>
</dbReference>
<dbReference type="PANTHER" id="PTHR34475:SF1">
    <property type="entry name" value="CYTOSKELETON PROTEIN RODZ"/>
    <property type="match status" value="1"/>
</dbReference>
<dbReference type="GO" id="GO:0003677">
    <property type="term" value="F:DNA binding"/>
    <property type="evidence" value="ECO:0007669"/>
    <property type="project" value="InterPro"/>
</dbReference>
<feature type="compositionally biased region" description="Pro residues" evidence="1">
    <location>
        <begin position="144"/>
        <end position="156"/>
    </location>
</feature>
<evidence type="ECO:0000259" key="3">
    <source>
        <dbReference type="PROSITE" id="PS50943"/>
    </source>
</evidence>
<evidence type="ECO:0000256" key="2">
    <source>
        <dbReference type="SAM" id="Phobius"/>
    </source>
</evidence>
<dbReference type="EMBL" id="CP032152">
    <property type="protein sequence ID" value="AXY68435.1"/>
    <property type="molecule type" value="Genomic_DNA"/>
</dbReference>
<keyword evidence="2" id="KW-0812">Transmembrane</keyword>
<proteinExistence type="predicted"/>
<feature type="compositionally biased region" description="Low complexity" evidence="1">
    <location>
        <begin position="252"/>
        <end position="268"/>
    </location>
</feature>
<name>A0A3B7MFU6_9CYAN</name>
<dbReference type="SMART" id="SM00530">
    <property type="entry name" value="HTH_XRE"/>
    <property type="match status" value="1"/>
</dbReference>
<accession>A0A3B7MFU6</accession>
<evidence type="ECO:0000313" key="4">
    <source>
        <dbReference type="EMBL" id="AXY68435.1"/>
    </source>
</evidence>
<organism evidence="4 5">
    <name type="scientific">Thermosynechococcus sichuanensis E542</name>
    <dbReference type="NCBI Taxonomy" id="2016101"/>
    <lineage>
        <taxon>Bacteria</taxon>
        <taxon>Bacillati</taxon>
        <taxon>Cyanobacteriota</taxon>
        <taxon>Cyanophyceae</taxon>
        <taxon>Acaryochloridales</taxon>
        <taxon>Thermosynechococcaceae</taxon>
        <taxon>Thermosynechococcus</taxon>
        <taxon>Thermosynechococcus sichuanensis</taxon>
    </lineage>
</organism>
<dbReference type="RefSeq" id="WP_181495063.1">
    <property type="nucleotide sequence ID" value="NZ_CP032152.1"/>
</dbReference>
<dbReference type="Proteomes" id="UP000261812">
    <property type="component" value="Chromosome"/>
</dbReference>
<dbReference type="PROSITE" id="PS50943">
    <property type="entry name" value="HTH_CROC1"/>
    <property type="match status" value="1"/>
</dbReference>
<keyword evidence="5" id="KW-1185">Reference proteome</keyword>
<feature type="region of interest" description="Disordered" evidence="1">
    <location>
        <begin position="140"/>
        <end position="168"/>
    </location>
</feature>
<dbReference type="InterPro" id="IPR010982">
    <property type="entry name" value="Lambda_DNA-bd_dom_sf"/>
</dbReference>
<evidence type="ECO:0000313" key="5">
    <source>
        <dbReference type="Proteomes" id="UP000261812"/>
    </source>
</evidence>
<feature type="region of interest" description="Disordered" evidence="1">
    <location>
        <begin position="228"/>
        <end position="268"/>
    </location>
</feature>
<dbReference type="AlphaFoldDB" id="A0A3B7MFU6"/>
<dbReference type="InterPro" id="IPR001387">
    <property type="entry name" value="Cro/C1-type_HTH"/>
</dbReference>
<feature type="domain" description="HTH cro/C1-type" evidence="3">
    <location>
        <begin position="19"/>
        <end position="79"/>
    </location>
</feature>
<keyword evidence="2" id="KW-1133">Transmembrane helix</keyword>
<dbReference type="InterPro" id="IPR050400">
    <property type="entry name" value="Bact_Cytoskel_RodZ"/>
</dbReference>